<dbReference type="FunCoup" id="A0A7L4YTG5">
    <property type="interactions" value="22"/>
</dbReference>
<dbReference type="SUPFAM" id="SSF75420">
    <property type="entry name" value="YhbC-like, N-terminal domain"/>
    <property type="match status" value="1"/>
</dbReference>
<dbReference type="Gene3D" id="3.30.300.70">
    <property type="entry name" value="RimP-like superfamily, N-terminal"/>
    <property type="match status" value="1"/>
</dbReference>
<evidence type="ECO:0000256" key="4">
    <source>
        <dbReference type="SAM" id="MobiDB-lite"/>
    </source>
</evidence>
<comment type="similarity">
    <text evidence="3">Belongs to the RimP family.</text>
</comment>
<dbReference type="AlphaFoldDB" id="A0A7L4YTG5"/>
<dbReference type="InterPro" id="IPR028989">
    <property type="entry name" value="RimP_N"/>
</dbReference>
<proteinExistence type="inferred from homology"/>
<dbReference type="InterPro" id="IPR036847">
    <property type="entry name" value="RimP_C_sf"/>
</dbReference>
<comment type="function">
    <text evidence="3">Required for maturation of 30S ribosomal subunits.</text>
</comment>
<dbReference type="CDD" id="cd01734">
    <property type="entry name" value="YlxS_C"/>
    <property type="match status" value="1"/>
</dbReference>
<dbReference type="GO" id="GO:0005829">
    <property type="term" value="C:cytosol"/>
    <property type="evidence" value="ECO:0007669"/>
    <property type="project" value="TreeGrafter"/>
</dbReference>
<evidence type="ECO:0000256" key="3">
    <source>
        <dbReference type="HAMAP-Rule" id="MF_01077"/>
    </source>
</evidence>
<gene>
    <name evidence="3 7" type="primary">rimP</name>
    <name evidence="7" type="ORF">EK0264_17400</name>
</gene>
<protein>
    <recommendedName>
        <fullName evidence="3">Ribosome maturation factor RimP</fullName>
    </recommendedName>
</protein>
<accession>A0A7L4YTG5</accession>
<dbReference type="HAMAP" id="MF_01077">
    <property type="entry name" value="RimP"/>
    <property type="match status" value="1"/>
</dbReference>
<dbReference type="GO" id="GO:0000028">
    <property type="term" value="P:ribosomal small subunit assembly"/>
    <property type="evidence" value="ECO:0007669"/>
    <property type="project" value="TreeGrafter"/>
</dbReference>
<dbReference type="RefSeq" id="WP_159547639.1">
    <property type="nucleotide sequence ID" value="NZ_CP047156.1"/>
</dbReference>
<feature type="domain" description="Ribosome maturation factor RimP C-terminal" evidence="6">
    <location>
        <begin position="92"/>
        <end position="152"/>
    </location>
</feature>
<evidence type="ECO:0000259" key="6">
    <source>
        <dbReference type="Pfam" id="PF17384"/>
    </source>
</evidence>
<keyword evidence="1 3" id="KW-0963">Cytoplasm</keyword>
<dbReference type="KEGG" id="eke:EK0264_17400"/>
<dbReference type="InterPro" id="IPR028998">
    <property type="entry name" value="RimP_C"/>
</dbReference>
<comment type="subcellular location">
    <subcellularLocation>
        <location evidence="3">Cytoplasm</location>
    </subcellularLocation>
</comment>
<dbReference type="Pfam" id="PF02576">
    <property type="entry name" value="RimP_N"/>
    <property type="match status" value="1"/>
</dbReference>
<sequence>MTGAAARRQAELTSLLEPVVADSGFDLEGLHVSQAGRRSLVRVVVDSDNGVSLDDIAVLSKSISAQLDEGDDGFGSSPYTLEVTSPGVDRPLTTPRHWRRARGRLVRFERDGKPVQGRVLDTTEKQVRLDVDGEVAMHDIESVSPAKVQVEFSKSEPKE</sequence>
<dbReference type="Pfam" id="PF17384">
    <property type="entry name" value="DUF150_C"/>
    <property type="match status" value="1"/>
</dbReference>
<dbReference type="InParanoid" id="A0A7L4YTG5"/>
<reference evidence="7 8" key="1">
    <citation type="journal article" date="2018" name="Int. J. Syst. Evol. Microbiol.">
        <title>Epidermidibacterium keratini gen. nov., sp. nov., a member of the family Sporichthyaceae, isolated from keratin epidermis.</title>
        <authorList>
            <person name="Lee D.G."/>
            <person name="Trujillo M.E."/>
            <person name="Kang S."/>
            <person name="Nam J.J."/>
            <person name="Kim Y.J."/>
        </authorList>
    </citation>
    <scope>NUCLEOTIDE SEQUENCE [LARGE SCALE GENOMIC DNA]</scope>
    <source>
        <strain evidence="7 8">EPI-7</strain>
    </source>
</reference>
<feature type="domain" description="Ribosome maturation factor RimP N-terminal" evidence="5">
    <location>
        <begin position="15"/>
        <end position="89"/>
    </location>
</feature>
<dbReference type="GO" id="GO:0006412">
    <property type="term" value="P:translation"/>
    <property type="evidence" value="ECO:0007669"/>
    <property type="project" value="TreeGrafter"/>
</dbReference>
<evidence type="ECO:0000313" key="7">
    <source>
        <dbReference type="EMBL" id="QHC02525.1"/>
    </source>
</evidence>
<dbReference type="OrthoDB" id="9805006at2"/>
<evidence type="ECO:0000313" key="8">
    <source>
        <dbReference type="Proteomes" id="UP000463857"/>
    </source>
</evidence>
<evidence type="ECO:0000259" key="5">
    <source>
        <dbReference type="Pfam" id="PF02576"/>
    </source>
</evidence>
<dbReference type="NCBIfam" id="NF000930">
    <property type="entry name" value="PRK00092.2-2"/>
    <property type="match status" value="1"/>
</dbReference>
<dbReference type="EMBL" id="CP047156">
    <property type="protein sequence ID" value="QHC02525.1"/>
    <property type="molecule type" value="Genomic_DNA"/>
</dbReference>
<feature type="region of interest" description="Disordered" evidence="4">
    <location>
        <begin position="69"/>
        <end position="94"/>
    </location>
</feature>
<evidence type="ECO:0000256" key="1">
    <source>
        <dbReference type="ARBA" id="ARBA00022490"/>
    </source>
</evidence>
<evidence type="ECO:0000256" key="2">
    <source>
        <dbReference type="ARBA" id="ARBA00022517"/>
    </source>
</evidence>
<dbReference type="Proteomes" id="UP000463857">
    <property type="component" value="Chromosome"/>
</dbReference>
<dbReference type="InterPro" id="IPR003728">
    <property type="entry name" value="Ribosome_maturation_RimP"/>
</dbReference>
<dbReference type="PANTHER" id="PTHR33867:SF1">
    <property type="entry name" value="RIBOSOME MATURATION FACTOR RIMP"/>
    <property type="match status" value="1"/>
</dbReference>
<dbReference type="PANTHER" id="PTHR33867">
    <property type="entry name" value="RIBOSOME MATURATION FACTOR RIMP"/>
    <property type="match status" value="1"/>
</dbReference>
<organism evidence="7 8">
    <name type="scientific">Epidermidibacterium keratini</name>
    <dbReference type="NCBI Taxonomy" id="1891644"/>
    <lineage>
        <taxon>Bacteria</taxon>
        <taxon>Bacillati</taxon>
        <taxon>Actinomycetota</taxon>
        <taxon>Actinomycetes</taxon>
        <taxon>Sporichthyales</taxon>
        <taxon>Sporichthyaceae</taxon>
        <taxon>Epidermidibacterium</taxon>
    </lineage>
</organism>
<dbReference type="InterPro" id="IPR035956">
    <property type="entry name" value="RimP_N_sf"/>
</dbReference>
<name>A0A7L4YTG5_9ACTN</name>
<dbReference type="SUPFAM" id="SSF74942">
    <property type="entry name" value="YhbC-like, C-terminal domain"/>
    <property type="match status" value="1"/>
</dbReference>
<keyword evidence="8" id="KW-1185">Reference proteome</keyword>
<keyword evidence="2 3" id="KW-0690">Ribosome biogenesis</keyword>